<dbReference type="EC" id="3.1.3.48" evidence="2"/>
<reference evidence="7 8" key="1">
    <citation type="submission" date="2016-06" db="EMBL/GenBank/DDBJ databases">
        <title>Genome sequencing of Cryobacterium arcticum PAMC 27867.</title>
        <authorList>
            <person name="Lee J."/>
            <person name="Kim O.-S."/>
        </authorList>
    </citation>
    <scope>NUCLEOTIDE SEQUENCE [LARGE SCALE GENOMIC DNA]</scope>
    <source>
        <strain evidence="7 8">PAMC 27867</strain>
    </source>
</reference>
<dbReference type="Pfam" id="PF01451">
    <property type="entry name" value="LMWPc"/>
    <property type="match status" value="1"/>
</dbReference>
<dbReference type="PRINTS" id="PR00719">
    <property type="entry name" value="LMWPTPASE"/>
</dbReference>
<dbReference type="Proteomes" id="UP000092582">
    <property type="component" value="Chromosome 1"/>
</dbReference>
<dbReference type="GO" id="GO:0004725">
    <property type="term" value="F:protein tyrosine phosphatase activity"/>
    <property type="evidence" value="ECO:0007669"/>
    <property type="project" value="UniProtKB-EC"/>
</dbReference>
<dbReference type="PANTHER" id="PTHR11717">
    <property type="entry name" value="LOW MOLECULAR WEIGHT PROTEIN TYROSINE PHOSPHATASE"/>
    <property type="match status" value="1"/>
</dbReference>
<dbReference type="InterPro" id="IPR023485">
    <property type="entry name" value="Ptyr_pPase"/>
</dbReference>
<accession>A0A1B1BQ44</accession>
<keyword evidence="4" id="KW-0904">Protein phosphatase</keyword>
<dbReference type="PANTHER" id="PTHR11717:SF7">
    <property type="entry name" value="LOW MOLECULAR WEIGHT PHOSPHOTYROSINE PROTEIN PHOSPHATASE"/>
    <property type="match status" value="1"/>
</dbReference>
<dbReference type="AlphaFoldDB" id="A0A1B1BQ44"/>
<dbReference type="KEGG" id="cart:PA27867_3799"/>
<keyword evidence="3" id="KW-0378">Hydrolase</keyword>
<dbReference type="CDD" id="cd16343">
    <property type="entry name" value="LMWPTP"/>
    <property type="match status" value="1"/>
</dbReference>
<protein>
    <recommendedName>
        <fullName evidence="2">protein-tyrosine-phosphatase</fullName>
        <ecNumber evidence="2">3.1.3.48</ecNumber>
    </recommendedName>
</protein>
<dbReference type="EMBL" id="CP016282">
    <property type="protein sequence ID" value="ANP74714.1"/>
    <property type="molecule type" value="Genomic_DNA"/>
</dbReference>
<proteinExistence type="inferred from homology"/>
<feature type="active site" description="Nucleophile" evidence="5">
    <location>
        <position position="26"/>
    </location>
</feature>
<dbReference type="PATRIC" id="fig|670052.7.peg.3904"/>
<dbReference type="InterPro" id="IPR036196">
    <property type="entry name" value="Ptyr_pPase_sf"/>
</dbReference>
<dbReference type="InterPro" id="IPR050438">
    <property type="entry name" value="LMW_PTPase"/>
</dbReference>
<evidence type="ECO:0000256" key="1">
    <source>
        <dbReference type="ARBA" id="ARBA00011063"/>
    </source>
</evidence>
<organism evidence="7 8">
    <name type="scientific">Cryobacterium arcticum</name>
    <dbReference type="NCBI Taxonomy" id="670052"/>
    <lineage>
        <taxon>Bacteria</taxon>
        <taxon>Bacillati</taxon>
        <taxon>Actinomycetota</taxon>
        <taxon>Actinomycetes</taxon>
        <taxon>Micrococcales</taxon>
        <taxon>Microbacteriaceae</taxon>
        <taxon>Cryobacterium</taxon>
    </lineage>
</organism>
<evidence type="ECO:0000259" key="6">
    <source>
        <dbReference type="SMART" id="SM00226"/>
    </source>
</evidence>
<dbReference type="InterPro" id="IPR017867">
    <property type="entry name" value="Tyr_phospatase_low_mol_wt"/>
</dbReference>
<evidence type="ECO:0000256" key="3">
    <source>
        <dbReference type="ARBA" id="ARBA00022801"/>
    </source>
</evidence>
<evidence type="ECO:0000256" key="4">
    <source>
        <dbReference type="ARBA" id="ARBA00022912"/>
    </source>
</evidence>
<comment type="similarity">
    <text evidence="1">Belongs to the low molecular weight phosphotyrosine protein phosphatase family.</text>
</comment>
<keyword evidence="8" id="KW-1185">Reference proteome</keyword>
<evidence type="ECO:0000256" key="2">
    <source>
        <dbReference type="ARBA" id="ARBA00013064"/>
    </source>
</evidence>
<evidence type="ECO:0000313" key="8">
    <source>
        <dbReference type="Proteomes" id="UP000092582"/>
    </source>
</evidence>
<evidence type="ECO:0000256" key="5">
    <source>
        <dbReference type="PIRSR" id="PIRSR617867-1"/>
    </source>
</evidence>
<dbReference type="STRING" id="670052.PA27867_3799"/>
<dbReference type="Gene3D" id="3.40.50.2300">
    <property type="match status" value="1"/>
</dbReference>
<name>A0A1B1BQ44_9MICO</name>
<feature type="active site" evidence="5">
    <location>
        <position position="32"/>
    </location>
</feature>
<feature type="domain" description="Phosphotyrosine protein phosphatase I" evidence="6">
    <location>
        <begin position="20"/>
        <end position="171"/>
    </location>
</feature>
<feature type="active site" description="Proton donor" evidence="5">
    <location>
        <position position="145"/>
    </location>
</feature>
<evidence type="ECO:0000313" key="7">
    <source>
        <dbReference type="EMBL" id="ANP74714.1"/>
    </source>
</evidence>
<dbReference type="SMART" id="SM00226">
    <property type="entry name" value="LMWPc"/>
    <property type="match status" value="1"/>
</dbReference>
<gene>
    <name evidence="7" type="ORF">PA27867_3799</name>
</gene>
<sequence length="181" mass="20277">MEHNGLMNFAALSPDEATPFRIIFVCTGNICRSPMAEVMLRDLVTRSGLGRLITTSSAGTGDWHVGEQADTRAIAAMAKRGYDGSHHRARQFDAGWFDDLDLVVVLDRSQERILRNWAPTERDRNKVRLLLSFDRDQAALRDVPDPYYSDDALFDSVLGMIERANIALFAQLAPAIRQGVR</sequence>
<dbReference type="SUPFAM" id="SSF52788">
    <property type="entry name" value="Phosphotyrosine protein phosphatases I"/>
    <property type="match status" value="1"/>
</dbReference>